<dbReference type="Proteomes" id="UP000190989">
    <property type="component" value="Unassembled WGS sequence"/>
</dbReference>
<dbReference type="STRING" id="428990.SAMN06295987_103123"/>
<protein>
    <submittedName>
        <fullName evidence="3">Transcriptional regulator, MarR family</fullName>
    </submittedName>
</protein>
<name>A0A1U6HV99_9SPHN</name>
<gene>
    <name evidence="3" type="ORF">SAMN06295987_103123</name>
</gene>
<dbReference type="AlphaFoldDB" id="A0A1U6HV99"/>
<evidence type="ECO:0000313" key="4">
    <source>
        <dbReference type="Proteomes" id="UP000190989"/>
    </source>
</evidence>
<keyword evidence="4" id="KW-1185">Reference proteome</keyword>
<evidence type="ECO:0000256" key="1">
    <source>
        <dbReference type="SAM" id="MobiDB-lite"/>
    </source>
</evidence>
<dbReference type="InterPro" id="IPR036390">
    <property type="entry name" value="WH_DNA-bd_sf"/>
</dbReference>
<accession>A0A1U6HV99</accession>
<organism evidence="3 4">
    <name type="scientific">Novosphingobium mathurense</name>
    <dbReference type="NCBI Taxonomy" id="428990"/>
    <lineage>
        <taxon>Bacteria</taxon>
        <taxon>Pseudomonadati</taxon>
        <taxon>Pseudomonadota</taxon>
        <taxon>Alphaproteobacteria</taxon>
        <taxon>Sphingomonadales</taxon>
        <taxon>Sphingomonadaceae</taxon>
        <taxon>Novosphingobium</taxon>
    </lineage>
</organism>
<evidence type="ECO:0000259" key="2">
    <source>
        <dbReference type="SMART" id="SM00347"/>
    </source>
</evidence>
<dbReference type="Gene3D" id="1.10.10.10">
    <property type="entry name" value="Winged helix-like DNA-binding domain superfamily/Winged helix DNA-binding domain"/>
    <property type="match status" value="1"/>
</dbReference>
<dbReference type="InterPro" id="IPR000835">
    <property type="entry name" value="HTH_MarR-typ"/>
</dbReference>
<evidence type="ECO:0000313" key="3">
    <source>
        <dbReference type="EMBL" id="SLJ99594.1"/>
    </source>
</evidence>
<dbReference type="GO" id="GO:0003700">
    <property type="term" value="F:DNA-binding transcription factor activity"/>
    <property type="evidence" value="ECO:0007669"/>
    <property type="project" value="InterPro"/>
</dbReference>
<feature type="region of interest" description="Disordered" evidence="1">
    <location>
        <begin position="146"/>
        <end position="175"/>
    </location>
</feature>
<dbReference type="SMART" id="SM00347">
    <property type="entry name" value="HTH_MARR"/>
    <property type="match status" value="1"/>
</dbReference>
<proteinExistence type="predicted"/>
<dbReference type="InterPro" id="IPR036388">
    <property type="entry name" value="WH-like_DNA-bd_sf"/>
</dbReference>
<dbReference type="EMBL" id="FVZE01000003">
    <property type="protein sequence ID" value="SLJ99594.1"/>
    <property type="molecule type" value="Genomic_DNA"/>
</dbReference>
<reference evidence="4" key="1">
    <citation type="submission" date="2017-02" db="EMBL/GenBank/DDBJ databases">
        <authorList>
            <person name="Varghese N."/>
            <person name="Submissions S."/>
        </authorList>
    </citation>
    <scope>NUCLEOTIDE SEQUENCE [LARGE SCALE GENOMIC DNA]</scope>
    <source>
        <strain evidence="4">SM117</strain>
    </source>
</reference>
<sequence length="175" mass="19998">MDKTLYLIVPLLQGFEWFDESLQLSLREKGWPNLTRPESMVMMHVQQNIVRPAEIARSLRLTRQAVHVTIGGLVKRGIFELVDDPEDGRIKIVQLTEMGNAMRHDAQLIVQELTGQLAKRIGKPQVRALRDAFSRDWGDPIVCTVENDQARARPEQPSFPRPMGRPPGRKSRPQD</sequence>
<dbReference type="RefSeq" id="WP_054947525.1">
    <property type="nucleotide sequence ID" value="NZ_FVZE01000003.1"/>
</dbReference>
<dbReference type="SUPFAM" id="SSF46785">
    <property type="entry name" value="Winged helix' DNA-binding domain"/>
    <property type="match status" value="1"/>
</dbReference>
<feature type="domain" description="HTH marR-type" evidence="2">
    <location>
        <begin position="27"/>
        <end position="126"/>
    </location>
</feature>
<dbReference type="Pfam" id="PF12802">
    <property type="entry name" value="MarR_2"/>
    <property type="match status" value="1"/>
</dbReference>